<dbReference type="KEGG" id="vgu:HYG85_06840"/>
<dbReference type="RefSeq" id="WP_244971294.1">
    <property type="nucleotide sequence ID" value="NZ_CP058561.1"/>
</dbReference>
<dbReference type="InterPro" id="IPR003208">
    <property type="entry name" value="Dehydtase/Dehydtase_re"/>
</dbReference>
<dbReference type="Gene3D" id="3.40.50.10150">
    <property type="entry name" value="B12-dependent dehydatase associated subunit"/>
    <property type="match status" value="1"/>
</dbReference>
<dbReference type="PIRSF" id="PIRSF018506">
    <property type="entry name" value="Prpndl_dhdrts_md"/>
    <property type="match status" value="1"/>
</dbReference>
<dbReference type="EMBL" id="CP058561">
    <property type="protein sequence ID" value="QUH28643.1"/>
    <property type="molecule type" value="Genomic_DNA"/>
</dbReference>
<dbReference type="AlphaFoldDB" id="A0A8J8SBD5"/>
<accession>A0A8J8SBD5</accession>
<evidence type="ECO:0000313" key="2">
    <source>
        <dbReference type="Proteomes" id="UP000677305"/>
    </source>
</evidence>
<organism evidence="1 2">
    <name type="scientific">Vallitalea guaymasensis</name>
    <dbReference type="NCBI Taxonomy" id="1185412"/>
    <lineage>
        <taxon>Bacteria</taxon>
        <taxon>Bacillati</taxon>
        <taxon>Bacillota</taxon>
        <taxon>Clostridia</taxon>
        <taxon>Lachnospirales</taxon>
        <taxon>Vallitaleaceae</taxon>
        <taxon>Vallitalea</taxon>
    </lineage>
</organism>
<dbReference type="SUPFAM" id="SSF52968">
    <property type="entry name" value="B12-dependent dehydatase associated subunit"/>
    <property type="match status" value="1"/>
</dbReference>
<dbReference type="InterPro" id="IPR025541">
    <property type="entry name" value="Ppandiol/glycerol_DHydtase_msu"/>
</dbReference>
<dbReference type="Proteomes" id="UP000677305">
    <property type="component" value="Chromosome"/>
</dbReference>
<proteinExistence type="predicted"/>
<dbReference type="InterPro" id="IPR010254">
    <property type="entry name" value="B12-dep_deHydtase_bsu"/>
</dbReference>
<reference evidence="1 2" key="1">
    <citation type="submission" date="2020-07" db="EMBL/GenBank/DDBJ databases">
        <title>Vallitalea guaymasensis genome.</title>
        <authorList>
            <person name="Postec A."/>
        </authorList>
    </citation>
    <scope>NUCLEOTIDE SEQUENCE [LARGE SCALE GENOMIC DNA]</scope>
    <source>
        <strain evidence="1 2">Ra1766G1</strain>
    </source>
</reference>
<gene>
    <name evidence="1" type="ORF">HYG85_06840</name>
</gene>
<protein>
    <submittedName>
        <fullName evidence="1">Propanediol/glycerol family dehydratase medium subunit</fullName>
    </submittedName>
</protein>
<dbReference type="NCBIfam" id="NF011616">
    <property type="entry name" value="PRK15042.1"/>
    <property type="match status" value="1"/>
</dbReference>
<sequence length="215" mass="24018">MELTNELIEQITRLVVKELNKKAPIINKDDSDNKQYDSIFRDIQKSKRGMNRKEVVIGIGPAFGNVIKKTINDLEHVKVIKEIMAGIEEEGMLPRVIRVNKTSDVAFIGKEAANMSGSGVSIGIQSKGTAIIHQRDLYPLTNLELFPQAPLLTLDIYRQIGKNAARYAKGVQVKPIESKNDFTVRAKYQVKAALMHTRETEFVVTAKNSVDIGLI</sequence>
<name>A0A8J8SBD5_9FIRM</name>
<dbReference type="Pfam" id="PF02288">
    <property type="entry name" value="Dehydratase_MU"/>
    <property type="match status" value="1"/>
</dbReference>
<evidence type="ECO:0000313" key="1">
    <source>
        <dbReference type="EMBL" id="QUH28643.1"/>
    </source>
</evidence>
<keyword evidence="2" id="KW-1185">Reference proteome</keyword>